<feature type="transmembrane region" description="Helical" evidence="1">
    <location>
        <begin position="275"/>
        <end position="293"/>
    </location>
</feature>
<organism evidence="2 3">
    <name type="scientific">Candidatus Thermofonsia Clade 1 bacterium</name>
    <dbReference type="NCBI Taxonomy" id="2364210"/>
    <lineage>
        <taxon>Bacteria</taxon>
        <taxon>Bacillati</taxon>
        <taxon>Chloroflexota</taxon>
        <taxon>Candidatus Thermofontia</taxon>
        <taxon>Candidatus Thermofonsia Clade 1</taxon>
    </lineage>
</organism>
<keyword evidence="1" id="KW-1133">Transmembrane helix</keyword>
<accession>A0A2M8PA13</accession>
<sequence length="301" mass="33800">MVYSAFLGAEPLANLSLTAAILCFWLALKRADRLRASALWLSLAGLALSLSMLTRPAAYLLWLPLSALFGVYTWRAKRAWLGLALFVLISGGTFWAWNAHNEQVFGHRTFSTVGPYTMLYHRAASIEHLATGVAPDEVFIRLNERVEARLGRTLPEGIDIENVRHTYLAASPEVEAALTAVSLEVFLRYPHVYLATLPLGLARMFGYTYPLKGLWRAPDVLWNIGLVVLTALGLWQLWRQRQRLFVSLTLLIGMYFTVGVLLVKTSGSDTRERSMLTMLMACCAAYALSTWWTRRQRSQSG</sequence>
<feature type="transmembrane region" description="Helical" evidence="1">
    <location>
        <begin position="244"/>
        <end position="263"/>
    </location>
</feature>
<evidence type="ECO:0008006" key="4">
    <source>
        <dbReference type="Google" id="ProtNLM"/>
    </source>
</evidence>
<keyword evidence="1" id="KW-0812">Transmembrane</keyword>
<keyword evidence="1" id="KW-0472">Membrane</keyword>
<feature type="transmembrane region" description="Helical" evidence="1">
    <location>
        <begin position="79"/>
        <end position="98"/>
    </location>
</feature>
<dbReference type="EMBL" id="PGTM01000420">
    <property type="protein sequence ID" value="PJF34390.1"/>
    <property type="molecule type" value="Genomic_DNA"/>
</dbReference>
<feature type="transmembrane region" description="Helical" evidence="1">
    <location>
        <begin position="12"/>
        <end position="28"/>
    </location>
</feature>
<protein>
    <recommendedName>
        <fullName evidence="4">Glycosyltransferase RgtA/B/C/D-like domain-containing protein</fullName>
    </recommendedName>
</protein>
<comment type="caution">
    <text evidence="2">The sequence shown here is derived from an EMBL/GenBank/DDBJ whole genome shotgun (WGS) entry which is preliminary data.</text>
</comment>
<feature type="transmembrane region" description="Helical" evidence="1">
    <location>
        <begin position="220"/>
        <end position="238"/>
    </location>
</feature>
<dbReference type="Proteomes" id="UP000229681">
    <property type="component" value="Unassembled WGS sequence"/>
</dbReference>
<gene>
    <name evidence="2" type="ORF">CUN49_15910</name>
</gene>
<feature type="transmembrane region" description="Helical" evidence="1">
    <location>
        <begin position="40"/>
        <end position="59"/>
    </location>
</feature>
<proteinExistence type="predicted"/>
<name>A0A2M8PA13_9CHLR</name>
<evidence type="ECO:0000256" key="1">
    <source>
        <dbReference type="SAM" id="Phobius"/>
    </source>
</evidence>
<evidence type="ECO:0000313" key="3">
    <source>
        <dbReference type="Proteomes" id="UP000229681"/>
    </source>
</evidence>
<evidence type="ECO:0000313" key="2">
    <source>
        <dbReference type="EMBL" id="PJF34390.1"/>
    </source>
</evidence>
<dbReference type="AlphaFoldDB" id="A0A2M8PA13"/>
<reference evidence="2 3" key="1">
    <citation type="submission" date="2017-11" db="EMBL/GenBank/DDBJ databases">
        <title>Evolution of Phototrophy in the Chloroflexi Phylum Driven by Horizontal Gene Transfer.</title>
        <authorList>
            <person name="Ward L.M."/>
            <person name="Hemp J."/>
            <person name="Shih P.M."/>
            <person name="Mcglynn S.E."/>
            <person name="Fischer W."/>
        </authorList>
    </citation>
    <scope>NUCLEOTIDE SEQUENCE [LARGE SCALE GENOMIC DNA]</scope>
    <source>
        <strain evidence="2">JP3_13</strain>
    </source>
</reference>